<name>A0ABT0Z875_9ACTN</name>
<gene>
    <name evidence="1" type="ORF">NGF19_04030</name>
</gene>
<keyword evidence="2" id="KW-1185">Reference proteome</keyword>
<protein>
    <submittedName>
        <fullName evidence="1">Uncharacterized protein</fullName>
    </submittedName>
</protein>
<organism evidence="1 2">
    <name type="scientific">Streptomyces macrolidinus</name>
    <dbReference type="NCBI Taxonomy" id="2952607"/>
    <lineage>
        <taxon>Bacteria</taxon>
        <taxon>Bacillati</taxon>
        <taxon>Actinomycetota</taxon>
        <taxon>Actinomycetes</taxon>
        <taxon>Kitasatosporales</taxon>
        <taxon>Streptomycetaceae</taxon>
        <taxon>Streptomyces</taxon>
    </lineage>
</organism>
<proteinExistence type="predicted"/>
<reference evidence="1 2" key="1">
    <citation type="submission" date="2022-05" db="EMBL/GenBank/DDBJ databases">
        <title>Streptomyces sp. nov. RY43-2 isolated from soil of a peat swamp forest.</title>
        <authorList>
            <person name="Kanchanasin P."/>
            <person name="Tanasupawat S."/>
            <person name="Phongsopitanun W."/>
        </authorList>
    </citation>
    <scope>NUCLEOTIDE SEQUENCE [LARGE SCALE GENOMIC DNA]</scope>
    <source>
        <strain evidence="1 2">RY43-2</strain>
    </source>
</reference>
<accession>A0ABT0Z875</accession>
<evidence type="ECO:0000313" key="1">
    <source>
        <dbReference type="EMBL" id="MCN9239964.1"/>
    </source>
</evidence>
<dbReference type="RefSeq" id="WP_252422180.1">
    <property type="nucleotide sequence ID" value="NZ_JAMWMR010000002.1"/>
</dbReference>
<dbReference type="EMBL" id="JAMWMR010000002">
    <property type="protein sequence ID" value="MCN9239964.1"/>
    <property type="molecule type" value="Genomic_DNA"/>
</dbReference>
<comment type="caution">
    <text evidence="1">The sequence shown here is derived from an EMBL/GenBank/DDBJ whole genome shotgun (WGS) entry which is preliminary data.</text>
</comment>
<sequence length="158" mass="17732">MADLYELTLALDLRDDLTDQELAELRWHLGAGPKPETLRIVTEFPVVVEDEDGEFVIEDDPEPLLACHDAGYKVEGALVSVLLRKQGTGHDAWALTSRQEIHPDDFDRTGQLINWLATKADERHRDVDGSIGLGWIRHHEARQPEPLVVRDGGVVRPS</sequence>
<evidence type="ECO:0000313" key="2">
    <source>
        <dbReference type="Proteomes" id="UP001523219"/>
    </source>
</evidence>
<dbReference type="Proteomes" id="UP001523219">
    <property type="component" value="Unassembled WGS sequence"/>
</dbReference>